<protein>
    <submittedName>
        <fullName evidence="1">Uncharacterized protein</fullName>
    </submittedName>
</protein>
<dbReference type="EMBL" id="BARV01010436">
    <property type="protein sequence ID" value="GAI12270.1"/>
    <property type="molecule type" value="Genomic_DNA"/>
</dbReference>
<name>X1MC66_9ZZZZ</name>
<comment type="caution">
    <text evidence="1">The sequence shown here is derived from an EMBL/GenBank/DDBJ whole genome shotgun (WGS) entry which is preliminary data.</text>
</comment>
<proteinExistence type="predicted"/>
<reference evidence="1" key="1">
    <citation type="journal article" date="2014" name="Front. Microbiol.">
        <title>High frequency of phylogenetically diverse reductive dehalogenase-homologous genes in deep subseafloor sedimentary metagenomes.</title>
        <authorList>
            <person name="Kawai M."/>
            <person name="Futagami T."/>
            <person name="Toyoda A."/>
            <person name="Takaki Y."/>
            <person name="Nishi S."/>
            <person name="Hori S."/>
            <person name="Arai W."/>
            <person name="Tsubouchi T."/>
            <person name="Morono Y."/>
            <person name="Uchiyama I."/>
            <person name="Ito T."/>
            <person name="Fujiyama A."/>
            <person name="Inagaki F."/>
            <person name="Takami H."/>
        </authorList>
    </citation>
    <scope>NUCLEOTIDE SEQUENCE</scope>
    <source>
        <strain evidence="1">Expedition CK06-06</strain>
    </source>
</reference>
<gene>
    <name evidence="1" type="ORF">S06H3_20200</name>
</gene>
<sequence length="150" mass="17061">MARLLEVVNSESKRLGETPTVIYYTPEWPYGRYTYPAGGRFIRQYAQTAPLPETLTELRKAEVESPPARAYLDEAWVPKSPELSPHEWGATTRPMSEEEREYLAAWGRPRLVTGPVGEAVSPLQPSWWVRHKNQLIVAGILVGIMVWATR</sequence>
<accession>X1MC66</accession>
<dbReference type="AlphaFoldDB" id="X1MC66"/>
<organism evidence="1">
    <name type="scientific">marine sediment metagenome</name>
    <dbReference type="NCBI Taxonomy" id="412755"/>
    <lineage>
        <taxon>unclassified sequences</taxon>
        <taxon>metagenomes</taxon>
        <taxon>ecological metagenomes</taxon>
    </lineage>
</organism>
<evidence type="ECO:0000313" key="1">
    <source>
        <dbReference type="EMBL" id="GAI12270.1"/>
    </source>
</evidence>